<evidence type="ECO:0000313" key="3">
    <source>
        <dbReference type="Proteomes" id="UP000254512"/>
    </source>
</evidence>
<reference evidence="2 3" key="1">
    <citation type="submission" date="2018-06" db="EMBL/GenBank/DDBJ databases">
        <authorList>
            <consortium name="Pathogen Informatics"/>
            <person name="Doyle S."/>
        </authorList>
    </citation>
    <scope>NUCLEOTIDE SEQUENCE [LARGE SCALE GENOMIC DNA]</scope>
    <source>
        <strain evidence="2 3">NCTC11645</strain>
    </source>
</reference>
<feature type="region of interest" description="Disordered" evidence="1">
    <location>
        <begin position="94"/>
        <end position="122"/>
    </location>
</feature>
<dbReference type="EMBL" id="UGHD01000003">
    <property type="protein sequence ID" value="STO98403.1"/>
    <property type="molecule type" value="Genomic_DNA"/>
</dbReference>
<protein>
    <submittedName>
        <fullName evidence="2">Uncharacterized protein</fullName>
    </submittedName>
</protein>
<sequence>MTSTILTDSDVKAFKRQAKLQKRQLRCSHMQALDVVARLHGFDSWHQVLKIAERSVVILSEAELTTTQRVLLDNSLYTSVPVGWLIGRKSYPDFSSSNDTAPSISATELEVPTSRWRGEKHG</sequence>
<evidence type="ECO:0000313" key="2">
    <source>
        <dbReference type="EMBL" id="STO98403.1"/>
    </source>
</evidence>
<name>A0A377J9G3_GRIHO</name>
<dbReference type="STRING" id="673.AL542_00120"/>
<proteinExistence type="predicted"/>
<evidence type="ECO:0000256" key="1">
    <source>
        <dbReference type="SAM" id="MobiDB-lite"/>
    </source>
</evidence>
<gene>
    <name evidence="2" type="ORF">NCTC11645_03388</name>
</gene>
<dbReference type="RefSeq" id="WP_115660259.1">
    <property type="nucleotide sequence ID" value="NZ_UGHD01000003.1"/>
</dbReference>
<organism evidence="2 3">
    <name type="scientific">Grimontia hollisae</name>
    <name type="common">Vibrio hollisae</name>
    <dbReference type="NCBI Taxonomy" id="673"/>
    <lineage>
        <taxon>Bacteria</taxon>
        <taxon>Pseudomonadati</taxon>
        <taxon>Pseudomonadota</taxon>
        <taxon>Gammaproteobacteria</taxon>
        <taxon>Vibrionales</taxon>
        <taxon>Vibrionaceae</taxon>
        <taxon>Grimontia</taxon>
    </lineage>
</organism>
<accession>A0A377J9G3</accession>
<feature type="compositionally biased region" description="Polar residues" evidence="1">
    <location>
        <begin position="94"/>
        <end position="106"/>
    </location>
</feature>
<dbReference type="Proteomes" id="UP000254512">
    <property type="component" value="Unassembled WGS sequence"/>
</dbReference>
<dbReference type="AlphaFoldDB" id="A0A377J9G3"/>